<sequence length="334" mass="35467">MADFTRNLDAFDPNWLKQLAHSPIGADFSDFLINEAHSRDSFCPSCLRFPSTASAADDHHLARHLSALSLLRNRRPALNLTTPPPPAGLYLERLKTAAIAATAAATVRENNSNAASAYPRLPRVSASPSPSPRPPPLPSPEQRLRPRKVVNGLAASRLDTLYEVHNRKANQVGGYSSSSKGKYPAEPTRAGRSAGGAVLPLQKQRSRPTQTRVYPFQGSGSGLPRAGDLGSKNPSAGSGTGVFIPLAPPDSAAAADYLRSKLLISGKQRRDPRHVGRRAAAAAAGGGGGGADVSGRKYALPMEEGGGRSRSSSSVDQKGEEEECHYHLPSEWPY</sequence>
<feature type="region of interest" description="Disordered" evidence="1">
    <location>
        <begin position="171"/>
        <end position="234"/>
    </location>
</feature>
<dbReference type="EMBL" id="CAMGYJ010000003">
    <property type="protein sequence ID" value="CAI0391130.1"/>
    <property type="molecule type" value="Genomic_DNA"/>
</dbReference>
<evidence type="ECO:0000256" key="1">
    <source>
        <dbReference type="SAM" id="MobiDB-lite"/>
    </source>
</evidence>
<dbReference type="Proteomes" id="UP001154282">
    <property type="component" value="Unassembled WGS sequence"/>
</dbReference>
<comment type="caution">
    <text evidence="2">The sequence shown here is derived from an EMBL/GenBank/DDBJ whole genome shotgun (WGS) entry which is preliminary data.</text>
</comment>
<dbReference type="AlphaFoldDB" id="A0AAV0I4J5"/>
<protein>
    <submittedName>
        <fullName evidence="2">Uncharacterized protein</fullName>
    </submittedName>
</protein>
<organism evidence="2 3">
    <name type="scientific">Linum tenue</name>
    <dbReference type="NCBI Taxonomy" id="586396"/>
    <lineage>
        <taxon>Eukaryota</taxon>
        <taxon>Viridiplantae</taxon>
        <taxon>Streptophyta</taxon>
        <taxon>Embryophyta</taxon>
        <taxon>Tracheophyta</taxon>
        <taxon>Spermatophyta</taxon>
        <taxon>Magnoliopsida</taxon>
        <taxon>eudicotyledons</taxon>
        <taxon>Gunneridae</taxon>
        <taxon>Pentapetalae</taxon>
        <taxon>rosids</taxon>
        <taxon>fabids</taxon>
        <taxon>Malpighiales</taxon>
        <taxon>Linaceae</taxon>
        <taxon>Linum</taxon>
    </lineage>
</organism>
<feature type="compositionally biased region" description="Pro residues" evidence="1">
    <location>
        <begin position="129"/>
        <end position="139"/>
    </location>
</feature>
<feature type="region of interest" description="Disordered" evidence="1">
    <location>
        <begin position="110"/>
        <end position="147"/>
    </location>
</feature>
<evidence type="ECO:0000313" key="2">
    <source>
        <dbReference type="EMBL" id="CAI0391130.1"/>
    </source>
</evidence>
<reference evidence="2" key="1">
    <citation type="submission" date="2022-08" db="EMBL/GenBank/DDBJ databases">
        <authorList>
            <person name="Gutierrez-Valencia J."/>
        </authorList>
    </citation>
    <scope>NUCLEOTIDE SEQUENCE</scope>
</reference>
<evidence type="ECO:0000313" key="3">
    <source>
        <dbReference type="Proteomes" id="UP001154282"/>
    </source>
</evidence>
<feature type="compositionally biased region" description="Low complexity" evidence="1">
    <location>
        <begin position="119"/>
        <end position="128"/>
    </location>
</feature>
<proteinExistence type="predicted"/>
<keyword evidence="3" id="KW-1185">Reference proteome</keyword>
<gene>
    <name evidence="2" type="ORF">LITE_LOCUS7022</name>
</gene>
<feature type="compositionally biased region" description="Low complexity" evidence="1">
    <location>
        <begin position="173"/>
        <end position="182"/>
    </location>
</feature>
<name>A0AAV0I4J5_9ROSI</name>
<accession>A0AAV0I4J5</accession>
<feature type="region of interest" description="Disordered" evidence="1">
    <location>
        <begin position="268"/>
        <end position="334"/>
    </location>
</feature>